<dbReference type="PANTHER" id="PTHR43918:SF4">
    <property type="entry name" value="CARBOXYLIC ESTER HYDROLASE"/>
    <property type="match status" value="1"/>
</dbReference>
<evidence type="ECO:0000313" key="5">
    <source>
        <dbReference type="EMBL" id="KAJ5514885.1"/>
    </source>
</evidence>
<feature type="domain" description="Carboxylesterase type B" evidence="4">
    <location>
        <begin position="31"/>
        <end position="378"/>
    </location>
</feature>
<accession>A0A9W9Y3S2</accession>
<keyword evidence="6" id="KW-1185">Reference proteome</keyword>
<organism evidence="5 6">
    <name type="scientific">Penicillium fimorum</name>
    <dbReference type="NCBI Taxonomy" id="1882269"/>
    <lineage>
        <taxon>Eukaryota</taxon>
        <taxon>Fungi</taxon>
        <taxon>Dikarya</taxon>
        <taxon>Ascomycota</taxon>
        <taxon>Pezizomycotina</taxon>
        <taxon>Eurotiomycetes</taxon>
        <taxon>Eurotiomycetidae</taxon>
        <taxon>Eurotiales</taxon>
        <taxon>Aspergillaceae</taxon>
        <taxon>Penicillium</taxon>
    </lineage>
</organism>
<dbReference type="Gene3D" id="3.40.50.1820">
    <property type="entry name" value="alpha/beta hydrolase"/>
    <property type="match status" value="1"/>
</dbReference>
<dbReference type="OrthoDB" id="408631at2759"/>
<dbReference type="InterPro" id="IPR002018">
    <property type="entry name" value="CarbesteraseB"/>
</dbReference>
<evidence type="ECO:0000256" key="1">
    <source>
        <dbReference type="ARBA" id="ARBA00005964"/>
    </source>
</evidence>
<feature type="signal peptide" evidence="3">
    <location>
        <begin position="1"/>
        <end position="20"/>
    </location>
</feature>
<dbReference type="EMBL" id="JAPWDS010000002">
    <property type="protein sequence ID" value="KAJ5514885.1"/>
    <property type="molecule type" value="Genomic_DNA"/>
</dbReference>
<keyword evidence="2" id="KW-0378">Hydrolase</keyword>
<name>A0A9W9Y3S2_9EURO</name>
<dbReference type="GO" id="GO:0072330">
    <property type="term" value="P:monocarboxylic acid biosynthetic process"/>
    <property type="evidence" value="ECO:0007669"/>
    <property type="project" value="UniProtKB-ARBA"/>
</dbReference>
<dbReference type="GO" id="GO:0017000">
    <property type="term" value="P:antibiotic biosynthetic process"/>
    <property type="evidence" value="ECO:0007669"/>
    <property type="project" value="UniProtKB-ARBA"/>
</dbReference>
<dbReference type="Pfam" id="PF00135">
    <property type="entry name" value="COesterase"/>
    <property type="match status" value="1"/>
</dbReference>
<dbReference type="PROSITE" id="PS00941">
    <property type="entry name" value="CARBOXYLESTERASE_B_2"/>
    <property type="match status" value="1"/>
</dbReference>
<dbReference type="GO" id="GO:0052689">
    <property type="term" value="F:carboxylic ester hydrolase activity"/>
    <property type="evidence" value="ECO:0007669"/>
    <property type="project" value="TreeGrafter"/>
</dbReference>
<dbReference type="InterPro" id="IPR050654">
    <property type="entry name" value="AChE-related_enzymes"/>
</dbReference>
<dbReference type="PANTHER" id="PTHR43918">
    <property type="entry name" value="ACETYLCHOLINESTERASE"/>
    <property type="match status" value="1"/>
</dbReference>
<dbReference type="SUPFAM" id="SSF53474">
    <property type="entry name" value="alpha/beta-Hydrolases"/>
    <property type="match status" value="1"/>
</dbReference>
<sequence>MKPTTLSLAFLGSSLVAGHALHQREDAFKVPTINTTSGMVSGHAASNTTGVSVYLGIPFAAPPVGDLRFAPPQPYKGIGNINGTKSGFTCPASASPPVSAVGNITVPGANLLTIIGQSELPLSEDCLTLNIWVPSGGEKNKAVLLWIYGGGFSVGGAAVPFYDGQYFAEQEDVIIVAINYRVNIFGFPGNPAEPNANLGLLDQRIAVEWTRDNIPAFGGDASRITMFGQSAGSASLEYYAYAWKEDPIVAGLIQQSGSIDHNNPSAQEAKSVESSWFSVSKGLGCGDASSDHNEVLKCMRTKDMEDILAYVPGFTGASNLTFNPVADEITIFSDFEERTKAGNFSKVPLLMGTVDYETGLTIGLGLTDPKAVGHPQKYWDNIDEHSMCSVGERANISISHDAPTWRYRYFGVWPNMQLTTYPDSGAWHTIDVLAVFDFVPRGPGIPDQTPAQISTGKYMRGAWAAFAKDPKEGLKRYEKGWPLYNPAEDTLIRLAYNNQTGTNLGSPSQYDKGCNSTFPFPVDGSAASNETHAANPNSSPAAFNGGSRLGSSLGVVFLVAIITAFAY</sequence>
<evidence type="ECO:0000259" key="4">
    <source>
        <dbReference type="Pfam" id="PF00135"/>
    </source>
</evidence>
<evidence type="ECO:0000313" key="6">
    <source>
        <dbReference type="Proteomes" id="UP001149954"/>
    </source>
</evidence>
<feature type="chain" id="PRO_5040950367" description="Carboxylesterase type B domain-containing protein" evidence="3">
    <location>
        <begin position="21"/>
        <end position="567"/>
    </location>
</feature>
<evidence type="ECO:0000256" key="3">
    <source>
        <dbReference type="SAM" id="SignalP"/>
    </source>
</evidence>
<reference evidence="5" key="2">
    <citation type="journal article" date="2023" name="IMA Fungus">
        <title>Comparative genomic study of the Penicillium genus elucidates a diverse pangenome and 15 lateral gene transfer events.</title>
        <authorList>
            <person name="Petersen C."/>
            <person name="Sorensen T."/>
            <person name="Nielsen M.R."/>
            <person name="Sondergaard T.E."/>
            <person name="Sorensen J.L."/>
            <person name="Fitzpatrick D.A."/>
            <person name="Frisvad J.C."/>
            <person name="Nielsen K.L."/>
        </authorList>
    </citation>
    <scope>NUCLEOTIDE SEQUENCE</scope>
    <source>
        <strain evidence="5">IBT 29495</strain>
    </source>
</reference>
<gene>
    <name evidence="5" type="ORF">N7463_004437</name>
</gene>
<dbReference type="AlphaFoldDB" id="A0A9W9Y3S2"/>
<comment type="similarity">
    <text evidence="1">Belongs to the type-B carboxylesterase/lipase family.</text>
</comment>
<dbReference type="Proteomes" id="UP001149954">
    <property type="component" value="Unassembled WGS sequence"/>
</dbReference>
<dbReference type="InterPro" id="IPR019819">
    <property type="entry name" value="Carboxylesterase_B_CS"/>
</dbReference>
<proteinExistence type="inferred from homology"/>
<reference evidence="5" key="1">
    <citation type="submission" date="2022-12" db="EMBL/GenBank/DDBJ databases">
        <authorList>
            <person name="Petersen C."/>
        </authorList>
    </citation>
    <scope>NUCLEOTIDE SEQUENCE</scope>
    <source>
        <strain evidence="5">IBT 29495</strain>
    </source>
</reference>
<comment type="caution">
    <text evidence="5">The sequence shown here is derived from an EMBL/GenBank/DDBJ whole genome shotgun (WGS) entry which is preliminary data.</text>
</comment>
<protein>
    <recommendedName>
        <fullName evidence="4">Carboxylesterase type B domain-containing protein</fullName>
    </recommendedName>
</protein>
<keyword evidence="3" id="KW-0732">Signal</keyword>
<evidence type="ECO:0000256" key="2">
    <source>
        <dbReference type="ARBA" id="ARBA00022801"/>
    </source>
</evidence>
<dbReference type="InterPro" id="IPR029058">
    <property type="entry name" value="AB_hydrolase_fold"/>
</dbReference>